<dbReference type="Gene3D" id="3.40.50.720">
    <property type="entry name" value="NAD(P)-binding Rossmann-like Domain"/>
    <property type="match status" value="1"/>
</dbReference>
<dbReference type="FunFam" id="3.40.50.720:FF:000072">
    <property type="entry name" value="Saccharopine dehydrogenase [NADP(+), L-glutamate-forming]"/>
    <property type="match status" value="1"/>
</dbReference>
<feature type="domain" description="Saccharopine dehydrogenase NADP binding" evidence="3">
    <location>
        <begin position="4"/>
        <end position="118"/>
    </location>
</feature>
<dbReference type="PANTHER" id="PTHR11133">
    <property type="entry name" value="SACCHAROPINE DEHYDROGENASE"/>
    <property type="match status" value="1"/>
</dbReference>
<dbReference type="PANTHER" id="PTHR11133:SF22">
    <property type="entry name" value="ALPHA-AMINOADIPIC SEMIALDEHYDE SYNTHASE, MITOCHONDRIAL"/>
    <property type="match status" value="1"/>
</dbReference>
<dbReference type="Pfam" id="PF03435">
    <property type="entry name" value="Sacchrp_dh_NADP"/>
    <property type="match status" value="1"/>
</dbReference>
<dbReference type="Gene3D" id="3.30.360.10">
    <property type="entry name" value="Dihydrodipicolinate Reductase, domain 2"/>
    <property type="match status" value="1"/>
</dbReference>
<evidence type="ECO:0000256" key="2">
    <source>
        <dbReference type="ARBA" id="ARBA00023002"/>
    </source>
</evidence>
<dbReference type="InterPro" id="IPR005097">
    <property type="entry name" value="Sacchrp_dh_NADP-bd"/>
</dbReference>
<dbReference type="InterPro" id="IPR036291">
    <property type="entry name" value="NAD(P)-bd_dom_sf"/>
</dbReference>
<organism evidence="5">
    <name type="scientific">candidate division WOR-3 bacterium</name>
    <dbReference type="NCBI Taxonomy" id="2052148"/>
    <lineage>
        <taxon>Bacteria</taxon>
        <taxon>Bacteria division WOR-3</taxon>
    </lineage>
</organism>
<dbReference type="SUPFAM" id="SSF51735">
    <property type="entry name" value="NAD(P)-binding Rossmann-fold domains"/>
    <property type="match status" value="1"/>
</dbReference>
<name>A0A7C6EE24_UNCW3</name>
<dbReference type="InterPro" id="IPR032095">
    <property type="entry name" value="Sacchrp_dh-like_C"/>
</dbReference>
<reference evidence="5" key="1">
    <citation type="journal article" date="2020" name="mSystems">
        <title>Genome- and Community-Level Interaction Insights into Carbon Utilization and Element Cycling Functions of Hydrothermarchaeota in Hydrothermal Sediment.</title>
        <authorList>
            <person name="Zhou Z."/>
            <person name="Liu Y."/>
            <person name="Xu W."/>
            <person name="Pan J."/>
            <person name="Luo Z.H."/>
            <person name="Li M."/>
        </authorList>
    </citation>
    <scope>NUCLEOTIDE SEQUENCE [LARGE SCALE GENOMIC DNA]</scope>
    <source>
        <strain evidence="5">SpSt-876</strain>
    </source>
</reference>
<dbReference type="EMBL" id="DTLI01000153">
    <property type="protein sequence ID" value="HHS52482.1"/>
    <property type="molecule type" value="Genomic_DNA"/>
</dbReference>
<accession>A0A7C6EE24</accession>
<dbReference type="AlphaFoldDB" id="A0A7C6EE24"/>
<dbReference type="Gene3D" id="1.10.1870.10">
    <property type="entry name" value="Domain 3, Saccharopine reductase"/>
    <property type="match status" value="1"/>
</dbReference>
<dbReference type="SUPFAM" id="SSF55347">
    <property type="entry name" value="Glyceraldehyde-3-phosphate dehydrogenase-like, C-terminal domain"/>
    <property type="match status" value="1"/>
</dbReference>
<evidence type="ECO:0000313" key="5">
    <source>
        <dbReference type="EMBL" id="HHS52482.1"/>
    </source>
</evidence>
<evidence type="ECO:0000259" key="3">
    <source>
        <dbReference type="Pfam" id="PF03435"/>
    </source>
</evidence>
<gene>
    <name evidence="5" type="ORF">ENW73_06415</name>
</gene>
<dbReference type="GO" id="GO:0005737">
    <property type="term" value="C:cytoplasm"/>
    <property type="evidence" value="ECO:0007669"/>
    <property type="project" value="TreeGrafter"/>
</dbReference>
<keyword evidence="2" id="KW-0560">Oxidoreductase</keyword>
<sequence length="453" mass="50409">MKRVLVLGAGLVSKPGVHYLLQQPDFYVTVASRTQSKAEKLVNHHPRAKATGLNVSDTAGLKKLIADSDLVISLVPYAYHPLIAQHCIEQKKPMITTSYVSDAMRQLDDRAKQAGILILNEIGLDPGIDHMSAMKIIDNVKKQGGLVTSFYSYCGGLPAPEANTNPFGYKFSWSPKGVLLAGKNSARYLLDGKEVFVPGPDLFTHYWVLNIEGLGKFEAYPNRDSLPYIEIYQLTGIKTMCRGTLRNLGWCETLKKIVDLGLLDDKIMDNLKDKTYKEWLTASIRLRADSSSSKDLISQVADFLAISKDSMIIKRLEWLGLFSDEPIGLEQGANIDILVKRMQEKMSYQAGERDMIVLKHEFVAEFPKEERKEKIESTLIDFGIPNGDSAMSRTVSLPAAIAAKLILNNKITLTGVQIPVIPEIYEPVLAELEKLNIVCKETITPLSTVDRQP</sequence>
<keyword evidence="1" id="KW-0521">NADP</keyword>
<dbReference type="Pfam" id="PF16653">
    <property type="entry name" value="Sacchrp_dh_C"/>
    <property type="match status" value="1"/>
</dbReference>
<dbReference type="FunFam" id="3.30.360.10:FF:000008">
    <property type="entry name" value="Alpha-aminoadipic semialdehyde synthase, mitochondrial"/>
    <property type="match status" value="1"/>
</dbReference>
<dbReference type="InterPro" id="IPR051168">
    <property type="entry name" value="AASS"/>
</dbReference>
<feature type="domain" description="Saccharopine dehydrogenase-like C-terminal" evidence="4">
    <location>
        <begin position="123"/>
        <end position="434"/>
    </location>
</feature>
<protein>
    <submittedName>
        <fullName evidence="5">Saccharopine dehydrogenase</fullName>
    </submittedName>
</protein>
<dbReference type="GO" id="GO:0004753">
    <property type="term" value="F:saccharopine dehydrogenase activity"/>
    <property type="evidence" value="ECO:0007669"/>
    <property type="project" value="TreeGrafter"/>
</dbReference>
<proteinExistence type="predicted"/>
<evidence type="ECO:0000259" key="4">
    <source>
        <dbReference type="Pfam" id="PF16653"/>
    </source>
</evidence>
<evidence type="ECO:0000256" key="1">
    <source>
        <dbReference type="ARBA" id="ARBA00022857"/>
    </source>
</evidence>
<comment type="caution">
    <text evidence="5">The sequence shown here is derived from an EMBL/GenBank/DDBJ whole genome shotgun (WGS) entry which is preliminary data.</text>
</comment>
<dbReference type="GO" id="GO:0019878">
    <property type="term" value="P:lysine biosynthetic process via aminoadipic acid"/>
    <property type="evidence" value="ECO:0007669"/>
    <property type="project" value="TreeGrafter"/>
</dbReference>